<reference evidence="1 2" key="1">
    <citation type="journal article" date="2016" name="Nat. Commun.">
        <title>Extremotolerant tardigrade genome and improved radiotolerance of human cultured cells by tardigrade-unique protein.</title>
        <authorList>
            <person name="Hashimoto T."/>
            <person name="Horikawa D.D."/>
            <person name="Saito Y."/>
            <person name="Kuwahara H."/>
            <person name="Kozuka-Hata H."/>
            <person name="Shin-I T."/>
            <person name="Minakuchi Y."/>
            <person name="Ohishi K."/>
            <person name="Motoyama A."/>
            <person name="Aizu T."/>
            <person name="Enomoto A."/>
            <person name="Kondo K."/>
            <person name="Tanaka S."/>
            <person name="Hara Y."/>
            <person name="Koshikawa S."/>
            <person name="Sagara H."/>
            <person name="Miura T."/>
            <person name="Yokobori S."/>
            <person name="Miyagawa K."/>
            <person name="Suzuki Y."/>
            <person name="Kubo T."/>
            <person name="Oyama M."/>
            <person name="Kohara Y."/>
            <person name="Fujiyama A."/>
            <person name="Arakawa K."/>
            <person name="Katayama T."/>
            <person name="Toyoda A."/>
            <person name="Kunieda T."/>
        </authorList>
    </citation>
    <scope>NUCLEOTIDE SEQUENCE [LARGE SCALE GENOMIC DNA]</scope>
    <source>
        <strain evidence="1 2">YOKOZUNA-1</strain>
    </source>
</reference>
<accession>A0A1D1V3K3</accession>
<dbReference type="AlphaFoldDB" id="A0A1D1V3K3"/>
<evidence type="ECO:0000313" key="1">
    <source>
        <dbReference type="EMBL" id="GAU94207.1"/>
    </source>
</evidence>
<protein>
    <submittedName>
        <fullName evidence="1">Uncharacterized protein</fullName>
    </submittedName>
</protein>
<comment type="caution">
    <text evidence="1">The sequence shown here is derived from an EMBL/GenBank/DDBJ whole genome shotgun (WGS) entry which is preliminary data.</text>
</comment>
<sequence>MCFKLKSRRRNGDVMRSAIGTLLSPWQSMLKSITKSYACASLFAFSPIFHRVQRTLNVIKRTSYEPGLAENLRVRTVRACSLGLRVSASYFYGFSQHYASTLHTEHRFHQACDPFVCSQLCLLPLKASERHIQVSCMARTSCAHVELPSY</sequence>
<dbReference type="EMBL" id="BDGG01000002">
    <property type="protein sequence ID" value="GAU94207.1"/>
    <property type="molecule type" value="Genomic_DNA"/>
</dbReference>
<gene>
    <name evidence="1" type="primary">RvY_06027</name>
    <name evidence="1" type="synonym">RvY_06027.1</name>
    <name evidence="1" type="ORF">RvY_06027-1</name>
</gene>
<name>A0A1D1V3K3_RAMVA</name>
<dbReference type="Proteomes" id="UP000186922">
    <property type="component" value="Unassembled WGS sequence"/>
</dbReference>
<proteinExistence type="predicted"/>
<keyword evidence="2" id="KW-1185">Reference proteome</keyword>
<organism evidence="1 2">
    <name type="scientific">Ramazzottius varieornatus</name>
    <name type="common">Water bear</name>
    <name type="synonym">Tardigrade</name>
    <dbReference type="NCBI Taxonomy" id="947166"/>
    <lineage>
        <taxon>Eukaryota</taxon>
        <taxon>Metazoa</taxon>
        <taxon>Ecdysozoa</taxon>
        <taxon>Tardigrada</taxon>
        <taxon>Eutardigrada</taxon>
        <taxon>Parachela</taxon>
        <taxon>Hypsibioidea</taxon>
        <taxon>Ramazzottiidae</taxon>
        <taxon>Ramazzottius</taxon>
    </lineage>
</organism>
<evidence type="ECO:0000313" key="2">
    <source>
        <dbReference type="Proteomes" id="UP000186922"/>
    </source>
</evidence>